<evidence type="ECO:0000313" key="1">
    <source>
        <dbReference type="EMBL" id="MDQ0392192.1"/>
    </source>
</evidence>
<reference evidence="1 2" key="1">
    <citation type="submission" date="2023-07" db="EMBL/GenBank/DDBJ databases">
        <title>Genomic Encyclopedia of Type Strains, Phase IV (KMG-IV): sequencing the most valuable type-strain genomes for metagenomic binning, comparative biology and taxonomic classification.</title>
        <authorList>
            <person name="Goeker M."/>
        </authorList>
    </citation>
    <scope>NUCLEOTIDE SEQUENCE [LARGE SCALE GENOMIC DNA]</scope>
    <source>
        <strain evidence="1 2">DSM 5896</strain>
    </source>
</reference>
<dbReference type="Proteomes" id="UP001237448">
    <property type="component" value="Unassembled WGS sequence"/>
</dbReference>
<evidence type="ECO:0000313" key="2">
    <source>
        <dbReference type="Proteomes" id="UP001237448"/>
    </source>
</evidence>
<accession>A0ABU0FCZ1</accession>
<dbReference type="EMBL" id="JAUSVK010000001">
    <property type="protein sequence ID" value="MDQ0392192.1"/>
    <property type="molecule type" value="Genomic_DNA"/>
</dbReference>
<proteinExistence type="predicted"/>
<protein>
    <recommendedName>
        <fullName evidence="3">Transglycosylase SLT domain-containing protein</fullName>
    </recommendedName>
</protein>
<sequence length="867" mass="93582">MPRFPDYVAQNGLDIGRAPQIQAHDEAAQALRKLGQDVGDVADRWLARQKEQADFDDEISYQRYGLAQRQAMAEALAAAPQSMSSFHDSFMAARDQADKAFLQTVNPGNRARYAGLLSLDRDKASIAAAEAEYRGRGAYEADQYGRSAALLADEVRRDPSRAGEALRVLHEQTGNLSSLLTPQRQALWDDSRRQIALADWEGRYGGDDPSDTRLREALAAVGVSSSGGADRASLTPLKADGPVDPAFRVLDEGTRLQLANRALARQRQAQVSARATLAQALQDGSAVLPYEGVWPGEPPGRARFVAAYGPDEGAQRYQAFDGLLRDGPRISALLRQPDDAQDAALIRTADATDAESRRFHGNALAAIARYRSERAADPVGTLGKLYPDFGRQWAALQGADPATLRQSLPGLVDQTAALMDAAGVPPGERRYLPNGMASTIVSSFNDPTRSISDRLNDVSNTLLATRLPTQQHAVFDQLVSTGLPPMMKSVVPALVRGDDNATKRIAEAVLLNPNGDISPGNTISVSLLLGNASDPSYSNEISSVSRDQVENNRNALLYRRLVQNSLARNGGDLDNAEALALSDIGGYRPAASTNVIADGKTKNSSTIFNDTVQKNSLDRPMPSDKNTKIRAKNPSLEEYMRIYIEKNLPYILGLQKISKPNTLDPTTLAFESRNLPGAFVMPDAGDLAKMMSPEPTGFDKFQLSKAAVLNEIRRGAIDTANEIGVAPLDLLTAMYFETAGTLNPWKKGPTTNPGGRHIGLIQWGDAERNKYGITKDMLPYDQVRAVGRFLQDRGVMPGMGLLDIYSAINAGHVGLYNRTDAGNGGAAGTVADKVAGMADHAKKAQALLNKPHTIPPLYPPFTPPDEN</sequence>
<gene>
    <name evidence="1" type="ORF">J3R73_001984</name>
</gene>
<comment type="caution">
    <text evidence="1">The sequence shown here is derived from an EMBL/GenBank/DDBJ whole genome shotgun (WGS) entry which is preliminary data.</text>
</comment>
<name>A0ABU0FCZ1_9HYPH</name>
<evidence type="ECO:0008006" key="3">
    <source>
        <dbReference type="Google" id="ProtNLM"/>
    </source>
</evidence>
<organism evidence="1 2">
    <name type="scientific">Labrys monachus</name>
    <dbReference type="NCBI Taxonomy" id="217067"/>
    <lineage>
        <taxon>Bacteria</taxon>
        <taxon>Pseudomonadati</taxon>
        <taxon>Pseudomonadota</taxon>
        <taxon>Alphaproteobacteria</taxon>
        <taxon>Hyphomicrobiales</taxon>
        <taxon>Xanthobacteraceae</taxon>
        <taxon>Labrys</taxon>
    </lineage>
</organism>
<keyword evidence="2" id="KW-1185">Reference proteome</keyword>
<dbReference type="RefSeq" id="WP_307425709.1">
    <property type="nucleotide sequence ID" value="NZ_JAUSVK010000001.1"/>
</dbReference>